<protein>
    <recommendedName>
        <fullName evidence="2">Integrase zinc-binding domain-containing protein</fullName>
    </recommendedName>
</protein>
<reference evidence="1" key="2">
    <citation type="journal article" date="2024" name="Plant">
        <title>Genomic evolution and insights into agronomic trait innovations of Sesamum species.</title>
        <authorList>
            <person name="Miao H."/>
            <person name="Wang L."/>
            <person name="Qu L."/>
            <person name="Liu H."/>
            <person name="Sun Y."/>
            <person name="Le M."/>
            <person name="Wang Q."/>
            <person name="Wei S."/>
            <person name="Zheng Y."/>
            <person name="Lin W."/>
            <person name="Duan Y."/>
            <person name="Cao H."/>
            <person name="Xiong S."/>
            <person name="Wang X."/>
            <person name="Wei L."/>
            <person name="Li C."/>
            <person name="Ma Q."/>
            <person name="Ju M."/>
            <person name="Zhao R."/>
            <person name="Li G."/>
            <person name="Mu C."/>
            <person name="Tian Q."/>
            <person name="Mei H."/>
            <person name="Zhang T."/>
            <person name="Gao T."/>
            <person name="Zhang H."/>
        </authorList>
    </citation>
    <scope>NUCLEOTIDE SEQUENCE</scope>
    <source>
        <strain evidence="1">KEN1</strain>
    </source>
</reference>
<accession>A0AAW2VDM3</accession>
<evidence type="ECO:0008006" key="2">
    <source>
        <dbReference type="Google" id="ProtNLM"/>
    </source>
</evidence>
<dbReference type="PANTHER" id="PTHR48475">
    <property type="entry name" value="RIBONUCLEASE H"/>
    <property type="match status" value="1"/>
</dbReference>
<evidence type="ECO:0000313" key="1">
    <source>
        <dbReference type="EMBL" id="KAL0427343.1"/>
    </source>
</evidence>
<gene>
    <name evidence="1" type="ORF">Slati_2909100</name>
</gene>
<dbReference type="PANTHER" id="PTHR48475:SF2">
    <property type="entry name" value="RIBONUCLEASE H"/>
    <property type="match status" value="1"/>
</dbReference>
<dbReference type="Gene3D" id="1.10.340.70">
    <property type="match status" value="1"/>
</dbReference>
<dbReference type="AlphaFoldDB" id="A0AAW2VDM3"/>
<name>A0AAW2VDM3_9LAMI</name>
<organism evidence="1">
    <name type="scientific">Sesamum latifolium</name>
    <dbReference type="NCBI Taxonomy" id="2727402"/>
    <lineage>
        <taxon>Eukaryota</taxon>
        <taxon>Viridiplantae</taxon>
        <taxon>Streptophyta</taxon>
        <taxon>Embryophyta</taxon>
        <taxon>Tracheophyta</taxon>
        <taxon>Spermatophyta</taxon>
        <taxon>Magnoliopsida</taxon>
        <taxon>eudicotyledons</taxon>
        <taxon>Gunneridae</taxon>
        <taxon>Pentapetalae</taxon>
        <taxon>asterids</taxon>
        <taxon>lamiids</taxon>
        <taxon>Lamiales</taxon>
        <taxon>Pedaliaceae</taxon>
        <taxon>Sesamum</taxon>
    </lineage>
</organism>
<proteinExistence type="predicted"/>
<dbReference type="EMBL" id="JACGWN010000010">
    <property type="protein sequence ID" value="KAL0427343.1"/>
    <property type="molecule type" value="Genomic_DNA"/>
</dbReference>
<sequence length="136" mass="15771">MEDKSWKSEIEEYLLRGTEPDDPIIAKRLKFRANRFTMMNGELYRRSAKGSLVKCLSPEKAQYVHREIHEGSNNHSGGRSLAQKVIRQGYFWPTLVKGPMEFQRNVKAARSTQLWYIHLGPRWNTSRSHVHSTNGG</sequence>
<reference evidence="1" key="1">
    <citation type="submission" date="2020-06" db="EMBL/GenBank/DDBJ databases">
        <authorList>
            <person name="Li T."/>
            <person name="Hu X."/>
            <person name="Zhang T."/>
            <person name="Song X."/>
            <person name="Zhang H."/>
            <person name="Dai N."/>
            <person name="Sheng W."/>
            <person name="Hou X."/>
            <person name="Wei L."/>
        </authorList>
    </citation>
    <scope>NUCLEOTIDE SEQUENCE</scope>
    <source>
        <strain evidence="1">KEN1</strain>
        <tissue evidence="1">Leaf</tissue>
    </source>
</reference>
<comment type="caution">
    <text evidence="1">The sequence shown here is derived from an EMBL/GenBank/DDBJ whole genome shotgun (WGS) entry which is preliminary data.</text>
</comment>